<feature type="signal peptide" evidence="1">
    <location>
        <begin position="1"/>
        <end position="18"/>
    </location>
</feature>
<organism evidence="3 4">
    <name type="scientific">Candidatus Ornithobacterium hominis</name>
    <dbReference type="NCBI Taxonomy" id="2497989"/>
    <lineage>
        <taxon>Bacteria</taxon>
        <taxon>Pseudomonadati</taxon>
        <taxon>Bacteroidota</taxon>
        <taxon>Flavobacteriia</taxon>
        <taxon>Flavobacteriales</taxon>
        <taxon>Weeksellaceae</taxon>
        <taxon>Ornithobacterium</taxon>
    </lineage>
</organism>
<dbReference type="RefSeq" id="WP_119058685.1">
    <property type="nucleotide sequence ID" value="NZ_UNSC01000001.1"/>
</dbReference>
<evidence type="ECO:0000313" key="3">
    <source>
        <dbReference type="EMBL" id="SZD70961.1"/>
    </source>
</evidence>
<proteinExistence type="predicted"/>
<accession>A0A383TVM6</accession>
<dbReference type="OrthoDB" id="1070463at2"/>
<name>A0A383TVM6_9FLAO</name>
<evidence type="ECO:0000256" key="1">
    <source>
        <dbReference type="SAM" id="SignalP"/>
    </source>
</evidence>
<dbReference type="InterPro" id="IPR025388">
    <property type="entry name" value="Alginate_export_dom"/>
</dbReference>
<evidence type="ECO:0000313" key="4">
    <source>
        <dbReference type="Proteomes" id="UP000262142"/>
    </source>
</evidence>
<dbReference type="AlphaFoldDB" id="A0A383TVM6"/>
<keyword evidence="4" id="KW-1185">Reference proteome</keyword>
<dbReference type="SUPFAM" id="SSF56935">
    <property type="entry name" value="Porins"/>
    <property type="match status" value="1"/>
</dbReference>
<dbReference type="Pfam" id="PF13372">
    <property type="entry name" value="Alginate_exp"/>
    <property type="match status" value="1"/>
</dbReference>
<feature type="domain" description="Alginate export" evidence="2">
    <location>
        <begin position="19"/>
        <end position="381"/>
    </location>
</feature>
<keyword evidence="1" id="KW-0732">Signal</keyword>
<sequence>MKLNLGLGALVLSVSAFAQLSVEAELRPRFEYRHGFKTLFDKSDDEAAFVSQRTRLNTNYKNENMEFRLSLQDVRVWGDVPQLNATDKNKLAVHEAWGKFNVTEEIALKLGRQEIVYDDSRFFGNVDWAQQARSHDAALAQFKKNNFRADVGFAYNQDGEKLTGNIYTVDRNYKSMQYAWLHHDWVDFSGSLLFVNNGWQLVNANSGKSETQYTQTIGTHLNYKANALNLIGNAYYQMGKDIDANDVSAYLLGLEANYNVTTKFNLGIGAELQSGNDNKVIANDKNKAFNPLFGTNHKFNGLMDYFYVGNHLNSVGLLDLHAKANIKTSEKTNVGLALHNFSSAADLDKKRFGNELDITFGYKIYDNVTLNAGYSHMFASDGMELIKNGKANETNNWAWLMFTFKPTLFSTK</sequence>
<dbReference type="EMBL" id="UNSC01000001">
    <property type="protein sequence ID" value="SZD70961.1"/>
    <property type="molecule type" value="Genomic_DNA"/>
</dbReference>
<gene>
    <name evidence="3" type="ORF">SAMEA104719789_00052</name>
</gene>
<reference evidence="3 4" key="1">
    <citation type="submission" date="2018-09" db="EMBL/GenBank/DDBJ databases">
        <authorList>
            <consortium name="Pathogen Informatics"/>
        </authorList>
    </citation>
    <scope>NUCLEOTIDE SEQUENCE [LARGE SCALE GENOMIC DNA]</scope>
    <source>
        <strain evidence="3 4">OH-22767</strain>
    </source>
</reference>
<feature type="chain" id="PRO_5016565908" description="Alginate export domain-containing protein" evidence="1">
    <location>
        <begin position="19"/>
        <end position="412"/>
    </location>
</feature>
<evidence type="ECO:0000259" key="2">
    <source>
        <dbReference type="Pfam" id="PF13372"/>
    </source>
</evidence>
<protein>
    <recommendedName>
        <fullName evidence="2">Alginate export domain-containing protein</fullName>
    </recommendedName>
</protein>
<dbReference type="Proteomes" id="UP000262142">
    <property type="component" value="Unassembled WGS sequence"/>
</dbReference>